<comment type="caution">
    <text evidence="2">The sequence shown here is derived from an EMBL/GenBank/DDBJ whole genome shotgun (WGS) entry which is preliminary data.</text>
</comment>
<name>A0ABN2W167_9ACTN</name>
<gene>
    <name evidence="2" type="ORF">GCM10009801_36560</name>
</gene>
<reference evidence="2 3" key="1">
    <citation type="journal article" date="2019" name="Int. J. Syst. Evol. Microbiol.">
        <title>The Global Catalogue of Microorganisms (GCM) 10K type strain sequencing project: providing services to taxonomists for standard genome sequencing and annotation.</title>
        <authorList>
            <consortium name="The Broad Institute Genomics Platform"/>
            <consortium name="The Broad Institute Genome Sequencing Center for Infectious Disease"/>
            <person name="Wu L."/>
            <person name="Ma J."/>
        </authorList>
    </citation>
    <scope>NUCLEOTIDE SEQUENCE [LARGE SCALE GENOMIC DNA]</scope>
    <source>
        <strain evidence="2 3">JCM 15478</strain>
    </source>
</reference>
<accession>A0ABN2W167</accession>
<dbReference type="Pfam" id="PF13424">
    <property type="entry name" value="TPR_12"/>
    <property type="match status" value="1"/>
</dbReference>
<proteinExistence type="predicted"/>
<dbReference type="Gene3D" id="1.25.40.10">
    <property type="entry name" value="Tetratricopeptide repeat domain"/>
    <property type="match status" value="1"/>
</dbReference>
<dbReference type="Proteomes" id="UP001500016">
    <property type="component" value="Unassembled WGS sequence"/>
</dbReference>
<evidence type="ECO:0000313" key="3">
    <source>
        <dbReference type="Proteomes" id="UP001500016"/>
    </source>
</evidence>
<keyword evidence="3" id="KW-1185">Reference proteome</keyword>
<dbReference type="InterPro" id="IPR027417">
    <property type="entry name" value="P-loop_NTPase"/>
</dbReference>
<dbReference type="Gene3D" id="3.40.50.300">
    <property type="entry name" value="P-loop containing nucleotide triphosphate hydrolases"/>
    <property type="match status" value="1"/>
</dbReference>
<dbReference type="InterPro" id="IPR011990">
    <property type="entry name" value="TPR-like_helical_dom_sf"/>
</dbReference>
<evidence type="ECO:0000313" key="2">
    <source>
        <dbReference type="EMBL" id="GAA2079186.1"/>
    </source>
</evidence>
<dbReference type="EMBL" id="BAAAPE010000009">
    <property type="protein sequence ID" value="GAA2079186.1"/>
    <property type="molecule type" value="Genomic_DNA"/>
</dbReference>
<organism evidence="2 3">
    <name type="scientific">Streptomyces albiaxialis</name>
    <dbReference type="NCBI Taxonomy" id="329523"/>
    <lineage>
        <taxon>Bacteria</taxon>
        <taxon>Bacillati</taxon>
        <taxon>Actinomycetota</taxon>
        <taxon>Actinomycetes</taxon>
        <taxon>Kitasatosporales</taxon>
        <taxon>Streptomycetaceae</taxon>
        <taxon>Streptomyces</taxon>
    </lineage>
</organism>
<dbReference type="PANTHER" id="PTHR47691">
    <property type="entry name" value="REGULATOR-RELATED"/>
    <property type="match status" value="1"/>
</dbReference>
<protein>
    <submittedName>
        <fullName evidence="2">Uncharacterized protein</fullName>
    </submittedName>
</protein>
<dbReference type="RefSeq" id="WP_344529382.1">
    <property type="nucleotide sequence ID" value="NZ_BAAAPE010000009.1"/>
</dbReference>
<sequence>MLDPLSLTAITATLGAVGMGMANEAGKQAWESAGGLVRRIAGREVPAPDGPRDLDALAHTVHDGVRRDPAHARAWLALARGVPDLAHAPRPRPEFPSSTRFFTDREKAMRKLDREASRRADGRPRIALLHGGPGMGTSALAVHWGCREAARFPDGQLYVDLRGSATGGALDAGTALRSLLRQLGVPGPEVPPSAEDRIRSFRGLLADRRVLVVLDHAHSAAQVRPLVPAAPGVFVLVVAAGPLAGLDAVPVPVEPLEDRDARLLLTDLVGKEAVSRADAALPALLARCGGSPFALRAAAPELTAPPARRPPEAPAVSEPPPGDPVRAAAESAYRSLTPDAARVHRLMSLRPWPAFGPAAASWATGAGEAAAGALLDELAAAHLLERTDSGRFFHRPAVRAHAEEAAVREDRVAGCSAAVTRVVAGYLRFTLDAAHAVLPQSWRVPPRPGELPPRVPYARPADAVEALVAERGNLVQAVHAAEEFGDAETVVLLARALWPLQLKAGYHDELLPALRLAARTADTRFPRSRTAGALHAQVAHSLTELRRWDEAEEAARAAAENERAAGHARGHASAVEFLGLLRLRQWRFSEAYACFEESGRRYGTIGPDDEGAEDLERAHALLERHRGRALRGLGRFEEAREWLHSALRCFRASGDAYNTARTLTDLADTAVDAGDPAAAPPLIDEASALLTEEGGHYHLVYLRALRERCVSPPPA</sequence>
<dbReference type="SUPFAM" id="SSF48452">
    <property type="entry name" value="TPR-like"/>
    <property type="match status" value="1"/>
</dbReference>
<dbReference type="PANTHER" id="PTHR47691:SF3">
    <property type="entry name" value="HTH-TYPE TRANSCRIPTIONAL REGULATOR RV0890C-RELATED"/>
    <property type="match status" value="1"/>
</dbReference>
<dbReference type="SUPFAM" id="SSF52540">
    <property type="entry name" value="P-loop containing nucleoside triphosphate hydrolases"/>
    <property type="match status" value="1"/>
</dbReference>
<feature type="region of interest" description="Disordered" evidence="1">
    <location>
        <begin position="304"/>
        <end position="331"/>
    </location>
</feature>
<evidence type="ECO:0000256" key="1">
    <source>
        <dbReference type="SAM" id="MobiDB-lite"/>
    </source>
</evidence>